<gene>
    <name evidence="1" type="ORF">EGN73_16285</name>
</gene>
<dbReference type="EMBL" id="RPHB01000007">
    <property type="protein sequence ID" value="MBW3469357.1"/>
    <property type="molecule type" value="Genomic_DNA"/>
</dbReference>
<keyword evidence="2" id="KW-1185">Reference proteome</keyword>
<dbReference type="AlphaFoldDB" id="A0A951IZP7"/>
<proteinExistence type="predicted"/>
<dbReference type="RefSeq" id="WP_219292268.1">
    <property type="nucleotide sequence ID" value="NZ_RPHB01000007.1"/>
</dbReference>
<sequence length="150" mass="17330">MKKSTKPIEETFEFPLKSGPAQVWQKIINIGGENGWYYGTALWKLRGIVDRLMGGIGYRKGRKPPHLLQVGDAIDFWRLCSLDREKRSMKLLAEMKLPGKVYLEWTVDQTTLVQKTTFLPNDKKGKAYWVMVRPLHYLVFKLMGKSIARG</sequence>
<dbReference type="Pfam" id="PF11066">
    <property type="entry name" value="DUF2867"/>
    <property type="match status" value="1"/>
</dbReference>
<evidence type="ECO:0000313" key="2">
    <source>
        <dbReference type="Proteomes" id="UP000727490"/>
    </source>
</evidence>
<reference evidence="1 2" key="1">
    <citation type="journal article" date="2020" name="Syst. Appl. Microbiol.">
        <title>Arthrospiribacter ruber gen. nov., sp. nov., a novel bacterium isolated from Arthrospira cultures.</title>
        <authorList>
            <person name="Waleron M."/>
            <person name="Misztak A."/>
            <person name="Waleron M.M."/>
            <person name="Furmaniak M."/>
            <person name="Mrozik A."/>
            <person name="Waleron K."/>
        </authorList>
    </citation>
    <scope>NUCLEOTIDE SEQUENCE [LARGE SCALE GENOMIC DNA]</scope>
    <source>
        <strain evidence="1 2">DPMB0001</strain>
    </source>
</reference>
<dbReference type="Proteomes" id="UP000727490">
    <property type="component" value="Unassembled WGS sequence"/>
</dbReference>
<evidence type="ECO:0000313" key="1">
    <source>
        <dbReference type="EMBL" id="MBW3469357.1"/>
    </source>
</evidence>
<dbReference type="InterPro" id="IPR021295">
    <property type="entry name" value="DUF2867"/>
</dbReference>
<accession>A0A951IZP7</accession>
<comment type="caution">
    <text evidence="1">The sequence shown here is derived from an EMBL/GenBank/DDBJ whole genome shotgun (WGS) entry which is preliminary data.</text>
</comment>
<organism evidence="1 2">
    <name type="scientific">Arthrospiribacter ruber</name>
    <dbReference type="NCBI Taxonomy" id="2487934"/>
    <lineage>
        <taxon>Bacteria</taxon>
        <taxon>Pseudomonadati</taxon>
        <taxon>Bacteroidota</taxon>
        <taxon>Cytophagia</taxon>
        <taxon>Cytophagales</taxon>
        <taxon>Cyclobacteriaceae</taxon>
        <taxon>Arthrospiribacter</taxon>
    </lineage>
</organism>
<name>A0A951IZP7_9BACT</name>
<protein>
    <submittedName>
        <fullName evidence="1">DUF2867 domain-containing protein</fullName>
    </submittedName>
</protein>